<feature type="non-terminal residue" evidence="5">
    <location>
        <position position="1"/>
    </location>
</feature>
<sequence>IGYPEGSAMPRFPEKTHEYKKPAQELLDTGLKKPRKQLTLGTGPEPWVGCGKVLLHKDKVPKNYFHGPKMIEGFIRRKANNRKKGKGFGWQIIDPEKPCYTISARYWKDGSDALVKYSDTEIRMLTEKEAASIQSFPKDYEFCGNKKEKYMQIGNAVPCLMAKAIAETLRSSLTK</sequence>
<dbReference type="Gene3D" id="3.90.120.10">
    <property type="entry name" value="DNA Methylase, subunit A, domain 2"/>
    <property type="match status" value="1"/>
</dbReference>
<dbReference type="InterPro" id="IPR029063">
    <property type="entry name" value="SAM-dependent_MTases_sf"/>
</dbReference>
<evidence type="ECO:0000256" key="1">
    <source>
        <dbReference type="ARBA" id="ARBA00011975"/>
    </source>
</evidence>
<keyword evidence="2" id="KW-0489">Methyltransferase</keyword>
<proteinExistence type="predicted"/>
<dbReference type="PANTHER" id="PTHR10629">
    <property type="entry name" value="CYTOSINE-SPECIFIC METHYLTRANSFERASE"/>
    <property type="match status" value="1"/>
</dbReference>
<accession>A0A383E8R1</accession>
<protein>
    <recommendedName>
        <fullName evidence="1">DNA (cytosine-5-)-methyltransferase</fullName>
        <ecNumber evidence="1">2.1.1.37</ecNumber>
    </recommendedName>
</protein>
<keyword evidence="3" id="KW-0808">Transferase</keyword>
<dbReference type="GO" id="GO:0032259">
    <property type="term" value="P:methylation"/>
    <property type="evidence" value="ECO:0007669"/>
    <property type="project" value="UniProtKB-KW"/>
</dbReference>
<dbReference type="InterPro" id="IPR050390">
    <property type="entry name" value="C5-Methyltransferase"/>
</dbReference>
<dbReference type="EMBL" id="UINC01223704">
    <property type="protein sequence ID" value="SVE53009.1"/>
    <property type="molecule type" value="Genomic_DNA"/>
</dbReference>
<organism evidence="5">
    <name type="scientific">marine metagenome</name>
    <dbReference type="NCBI Taxonomy" id="408172"/>
    <lineage>
        <taxon>unclassified sequences</taxon>
        <taxon>metagenomes</taxon>
        <taxon>ecological metagenomes</taxon>
    </lineage>
</organism>
<dbReference type="AlphaFoldDB" id="A0A383E8R1"/>
<keyword evidence="4" id="KW-0949">S-adenosyl-L-methionine</keyword>
<dbReference type="InterPro" id="IPR001525">
    <property type="entry name" value="C5_MeTfrase"/>
</dbReference>
<dbReference type="GO" id="GO:0003677">
    <property type="term" value="F:DNA binding"/>
    <property type="evidence" value="ECO:0007669"/>
    <property type="project" value="TreeGrafter"/>
</dbReference>
<dbReference type="Pfam" id="PF00145">
    <property type="entry name" value="DNA_methylase"/>
    <property type="match status" value="1"/>
</dbReference>
<dbReference type="PANTHER" id="PTHR10629:SF52">
    <property type="entry name" value="DNA (CYTOSINE-5)-METHYLTRANSFERASE 1"/>
    <property type="match status" value="1"/>
</dbReference>
<gene>
    <name evidence="5" type="ORF">METZ01_LOCUS505863</name>
</gene>
<dbReference type="SUPFAM" id="SSF53335">
    <property type="entry name" value="S-adenosyl-L-methionine-dependent methyltransferases"/>
    <property type="match status" value="1"/>
</dbReference>
<dbReference type="EC" id="2.1.1.37" evidence="1"/>
<dbReference type="GO" id="GO:0044027">
    <property type="term" value="P:negative regulation of gene expression via chromosomal CpG island methylation"/>
    <property type="evidence" value="ECO:0007669"/>
    <property type="project" value="TreeGrafter"/>
</dbReference>
<dbReference type="GO" id="GO:0003886">
    <property type="term" value="F:DNA (cytosine-5-)-methyltransferase activity"/>
    <property type="evidence" value="ECO:0007669"/>
    <property type="project" value="UniProtKB-EC"/>
</dbReference>
<evidence type="ECO:0000313" key="5">
    <source>
        <dbReference type="EMBL" id="SVE53009.1"/>
    </source>
</evidence>
<reference evidence="5" key="1">
    <citation type="submission" date="2018-05" db="EMBL/GenBank/DDBJ databases">
        <authorList>
            <person name="Lanie J.A."/>
            <person name="Ng W.-L."/>
            <person name="Kazmierczak K.M."/>
            <person name="Andrzejewski T.M."/>
            <person name="Davidsen T.M."/>
            <person name="Wayne K.J."/>
            <person name="Tettelin H."/>
            <person name="Glass J.I."/>
            <person name="Rusch D."/>
            <person name="Podicherti R."/>
            <person name="Tsui H.-C.T."/>
            <person name="Winkler M.E."/>
        </authorList>
    </citation>
    <scope>NUCLEOTIDE SEQUENCE</scope>
</reference>
<evidence type="ECO:0000256" key="4">
    <source>
        <dbReference type="ARBA" id="ARBA00022691"/>
    </source>
</evidence>
<evidence type="ECO:0000256" key="2">
    <source>
        <dbReference type="ARBA" id="ARBA00022603"/>
    </source>
</evidence>
<evidence type="ECO:0000256" key="3">
    <source>
        <dbReference type="ARBA" id="ARBA00022679"/>
    </source>
</evidence>
<name>A0A383E8R1_9ZZZZ</name>